<gene>
    <name evidence="1" type="ordered locus">Gobs_1150</name>
</gene>
<sequence length="47" mass="5135">MYEHYRRIVLADANALTTADAGGMSPLRADPDARRCGLSEVALQAMR</sequence>
<evidence type="ECO:0000313" key="2">
    <source>
        <dbReference type="Proteomes" id="UP000001382"/>
    </source>
</evidence>
<dbReference type="KEGG" id="gob:Gobs_1150"/>
<reference evidence="2" key="2">
    <citation type="submission" date="2010-01" db="EMBL/GenBank/DDBJ databases">
        <title>The complete genome of Geodermatophilus obscurus DSM 43160.</title>
        <authorList>
            <consortium name="US DOE Joint Genome Institute (JGI-PGF)"/>
            <person name="Lucas S."/>
            <person name="Copeland A."/>
            <person name="Lapidus A."/>
            <person name="Glavina del Rio T."/>
            <person name="Dalin E."/>
            <person name="Tice H."/>
            <person name="Bruce D."/>
            <person name="Goodwin L."/>
            <person name="Pitluck S."/>
            <person name="Kyrpides N."/>
            <person name="Mavromatis K."/>
            <person name="Ivanova N."/>
            <person name="Munk A.C."/>
            <person name="Brettin T."/>
            <person name="Detter J.C."/>
            <person name="Han C."/>
            <person name="Larimer F."/>
            <person name="Land M."/>
            <person name="Hauser L."/>
            <person name="Markowitz V."/>
            <person name="Cheng J.-F."/>
            <person name="Hugenholtz P."/>
            <person name="Woyke T."/>
            <person name="Wu D."/>
            <person name="Jando M."/>
            <person name="Schneider S."/>
            <person name="Klenk H.-P."/>
            <person name="Eisen J.A."/>
        </authorList>
    </citation>
    <scope>NUCLEOTIDE SEQUENCE [LARGE SCALE GENOMIC DNA]</scope>
    <source>
        <strain evidence="2">ATCC 25078 / DSM 43160 / JCM 3152 / KCC A-0152 / KCTC 9177 / NBRC 13315 / NRRL B-3577 / G-20</strain>
    </source>
</reference>
<dbReference type="EMBL" id="CP001867">
    <property type="protein sequence ID" value="ADB73909.1"/>
    <property type="molecule type" value="Genomic_DNA"/>
</dbReference>
<dbReference type="Proteomes" id="UP000001382">
    <property type="component" value="Chromosome"/>
</dbReference>
<dbReference type="AlphaFoldDB" id="D2SAI0"/>
<accession>D2SAI0</accession>
<reference evidence="1 2" key="1">
    <citation type="journal article" date="2010" name="Stand. Genomic Sci.">
        <title>Complete genome sequence of Geodermatophilus obscurus type strain (G-20).</title>
        <authorList>
            <person name="Ivanova N."/>
            <person name="Sikorski J."/>
            <person name="Jando M."/>
            <person name="Munk C."/>
            <person name="Lapidus A."/>
            <person name="Glavina Del Rio T."/>
            <person name="Copeland A."/>
            <person name="Tice H."/>
            <person name="Cheng J.-F."/>
            <person name="Lucas S."/>
            <person name="Chen F."/>
            <person name="Nolan M."/>
            <person name="Bruce D."/>
            <person name="Goodwin L."/>
            <person name="Pitluck S."/>
            <person name="Mavromatis K."/>
            <person name="Mikhailova N."/>
            <person name="Pati A."/>
            <person name="Chen A."/>
            <person name="Palaniappan K."/>
            <person name="Land M."/>
            <person name="Hauser L."/>
            <person name="Chang Y.-J."/>
            <person name="Jeffries C.D."/>
            <person name="Meincke L."/>
            <person name="Brettin T."/>
            <person name="Detter J.C."/>
            <person name="Detter J.C."/>
            <person name="Rohde M."/>
            <person name="Goeker M."/>
            <person name="Bristow J."/>
            <person name="Eisen J.A."/>
            <person name="Markowitz V."/>
            <person name="Hugenholtz P."/>
            <person name="Kyrpides N.C."/>
            <person name="Klenk H.-P."/>
        </authorList>
    </citation>
    <scope>NUCLEOTIDE SEQUENCE [LARGE SCALE GENOMIC DNA]</scope>
    <source>
        <strain evidence="2">ATCC 25078 / DSM 43160 / JCM 3152 / KCC A-0152 / KCTC 9177 / NBRC 13315 / NRRL B-3577 / G-20</strain>
    </source>
</reference>
<name>D2SAI0_GEOOG</name>
<organism evidence="1 2">
    <name type="scientific">Geodermatophilus obscurus (strain ATCC 25078 / DSM 43160 / JCM 3152 / CCUG 61914 / KCC A-0152 / KCTC 9177 / NBRC 13315 / NRRL B-3577 / G-20)</name>
    <dbReference type="NCBI Taxonomy" id="526225"/>
    <lineage>
        <taxon>Bacteria</taxon>
        <taxon>Bacillati</taxon>
        <taxon>Actinomycetota</taxon>
        <taxon>Actinomycetes</taxon>
        <taxon>Geodermatophilales</taxon>
        <taxon>Geodermatophilaceae</taxon>
        <taxon>Geodermatophilus</taxon>
    </lineage>
</organism>
<keyword evidence="2" id="KW-1185">Reference proteome</keyword>
<dbReference type="RefSeq" id="WP_012947350.1">
    <property type="nucleotide sequence ID" value="NC_013757.1"/>
</dbReference>
<dbReference type="HOGENOM" id="CLU_3168534_0_0_11"/>
<evidence type="ECO:0000313" key="1">
    <source>
        <dbReference type="EMBL" id="ADB73909.1"/>
    </source>
</evidence>
<proteinExistence type="predicted"/>
<protein>
    <submittedName>
        <fullName evidence="1">Uncharacterized protein</fullName>
    </submittedName>
</protein>